<name>A0A6P2BR74_9ACTN</name>
<feature type="region of interest" description="Disordered" evidence="2">
    <location>
        <begin position="337"/>
        <end position="356"/>
    </location>
</feature>
<evidence type="ECO:0000313" key="5">
    <source>
        <dbReference type="Proteomes" id="UP000460272"/>
    </source>
</evidence>
<evidence type="ECO:0000256" key="2">
    <source>
        <dbReference type="SAM" id="MobiDB-lite"/>
    </source>
</evidence>
<dbReference type="Pfam" id="PF00296">
    <property type="entry name" value="Bac_luciferase"/>
    <property type="match status" value="1"/>
</dbReference>
<evidence type="ECO:0000259" key="3">
    <source>
        <dbReference type="Pfam" id="PF00296"/>
    </source>
</evidence>
<proteinExistence type="predicted"/>
<dbReference type="PANTHER" id="PTHR43244:SF1">
    <property type="entry name" value="5,10-METHYLENETETRAHYDROMETHANOPTERIN REDUCTASE"/>
    <property type="match status" value="1"/>
</dbReference>
<reference evidence="4 5" key="1">
    <citation type="submission" date="2018-11" db="EMBL/GenBank/DDBJ databases">
        <title>Trebonia kvetii gen.nov., sp.nov., a novel acidophilic actinobacterium, and proposal of the new actinobacterial family Treboniaceae fam. nov.</title>
        <authorList>
            <person name="Rapoport D."/>
            <person name="Sagova-Mareckova M."/>
            <person name="Sedlacek I."/>
            <person name="Provaznik J."/>
            <person name="Kralova S."/>
            <person name="Pavlinic D."/>
            <person name="Benes V."/>
            <person name="Kopecky J."/>
        </authorList>
    </citation>
    <scope>NUCLEOTIDE SEQUENCE [LARGE SCALE GENOMIC DNA]</scope>
    <source>
        <strain evidence="4 5">15Tr583</strain>
    </source>
</reference>
<accession>A0A6P2BR74</accession>
<organism evidence="4 5">
    <name type="scientific">Trebonia kvetii</name>
    <dbReference type="NCBI Taxonomy" id="2480626"/>
    <lineage>
        <taxon>Bacteria</taxon>
        <taxon>Bacillati</taxon>
        <taxon>Actinomycetota</taxon>
        <taxon>Actinomycetes</taxon>
        <taxon>Streptosporangiales</taxon>
        <taxon>Treboniaceae</taxon>
        <taxon>Trebonia</taxon>
    </lineage>
</organism>
<dbReference type="RefSeq" id="WP_145859516.1">
    <property type="nucleotide sequence ID" value="NZ_RPFW01000007.1"/>
</dbReference>
<comment type="caution">
    <text evidence="4">The sequence shown here is derived from an EMBL/GenBank/DDBJ whole genome shotgun (WGS) entry which is preliminary data.</text>
</comment>
<keyword evidence="1" id="KW-0560">Oxidoreductase</keyword>
<sequence length="356" mass="36989">MTARRGVGLTPMETRRDVIVRTAVLADELGYEVFAVPEGWGLDSAPVLTEIALRTTTIRVASGVLSVWGRTPATLAMTAATLQQISEGRYILGLGASTRALAEGFHDVPFEHPAAKLRDVVTKVRALLAGEPARLTRAAGAYPLRLGQPPAPELPIWIAALGERSLRVTAELGDAWIPAFVPRDSMAGLTEKLRQLRQAAAPDASPLTVAVGPLTVVAEDTASARDLAATCVAWYLTAMGDVYASSVSRQGYAAEVKEIIAANPRPSPRRGTVPPAAEPVLGQLAAYGTAEQVSDQLSEWERAADIVTVMLPPGLPWPVIEATLRAAAPRSVAVPAGATAGPPAAAAAAAPGSASA</sequence>
<evidence type="ECO:0000256" key="1">
    <source>
        <dbReference type="ARBA" id="ARBA00023002"/>
    </source>
</evidence>
<keyword evidence="5" id="KW-1185">Reference proteome</keyword>
<dbReference type="EMBL" id="RPFW01000007">
    <property type="protein sequence ID" value="TVZ01167.1"/>
    <property type="molecule type" value="Genomic_DNA"/>
</dbReference>
<dbReference type="InterPro" id="IPR011251">
    <property type="entry name" value="Luciferase-like_dom"/>
</dbReference>
<dbReference type="SUPFAM" id="SSF51679">
    <property type="entry name" value="Bacterial luciferase-like"/>
    <property type="match status" value="1"/>
</dbReference>
<dbReference type="GO" id="GO:0016705">
    <property type="term" value="F:oxidoreductase activity, acting on paired donors, with incorporation or reduction of molecular oxygen"/>
    <property type="evidence" value="ECO:0007669"/>
    <property type="project" value="InterPro"/>
</dbReference>
<dbReference type="InterPro" id="IPR036661">
    <property type="entry name" value="Luciferase-like_sf"/>
</dbReference>
<dbReference type="OrthoDB" id="3284378at2"/>
<dbReference type="Gene3D" id="3.20.20.30">
    <property type="entry name" value="Luciferase-like domain"/>
    <property type="match status" value="1"/>
</dbReference>
<gene>
    <name evidence="4" type="ORF">EAS64_33320</name>
</gene>
<dbReference type="InterPro" id="IPR050564">
    <property type="entry name" value="F420-G6PD/mer"/>
</dbReference>
<dbReference type="AlphaFoldDB" id="A0A6P2BR74"/>
<protein>
    <submittedName>
        <fullName evidence="4">LLM class flavin-dependent oxidoreductase</fullName>
    </submittedName>
</protein>
<feature type="domain" description="Luciferase-like" evidence="3">
    <location>
        <begin position="5"/>
        <end position="303"/>
    </location>
</feature>
<dbReference type="CDD" id="cd01097">
    <property type="entry name" value="Tetrahydromethanopterin_reductase"/>
    <property type="match status" value="1"/>
</dbReference>
<dbReference type="PANTHER" id="PTHR43244">
    <property type="match status" value="1"/>
</dbReference>
<dbReference type="Proteomes" id="UP000460272">
    <property type="component" value="Unassembled WGS sequence"/>
</dbReference>
<evidence type="ECO:0000313" key="4">
    <source>
        <dbReference type="EMBL" id="TVZ01167.1"/>
    </source>
</evidence>